<accession>A0A173SXB2</accession>
<dbReference type="InterPro" id="IPR023577">
    <property type="entry name" value="CYTH_domain"/>
</dbReference>
<sequence>MATNLEIEFKNMLTEQEYQQLLNKFSINEEQLWTQKNVYFDTPTGQLKKLEAALRIRVKNSTYELTLKTKQAVGLLETNQMITKQDYQALKYDKVLVKGPVYEALQSLSVDVNHLLVITDLTTKRAEVPYKEGLLVLDKSFYSDVIDYELEYEVTDYEVGLRHFNDLLKQYHIPTRETENKIKRATNAMNKKKN</sequence>
<dbReference type="InterPro" id="IPR009195">
    <property type="entry name" value="Uncharacterised_YjbK"/>
</dbReference>
<protein>
    <submittedName>
        <fullName evidence="1">CYTH domain-containing protein</fullName>
    </submittedName>
</protein>
<dbReference type="Pfam" id="PF01928">
    <property type="entry name" value="CYTH"/>
    <property type="match status" value="1"/>
</dbReference>
<dbReference type="PROSITE" id="PS51707">
    <property type="entry name" value="CYTH"/>
    <property type="match status" value="1"/>
</dbReference>
<comment type="caution">
    <text evidence="1">The sequence shown here is derived from an EMBL/GenBank/DDBJ whole genome shotgun (WGS) entry which is preliminary data.</text>
</comment>
<evidence type="ECO:0000313" key="1">
    <source>
        <dbReference type="EMBL" id="MTK22794.1"/>
    </source>
</evidence>
<gene>
    <name evidence="1" type="ORF">GMA92_15470</name>
</gene>
<dbReference type="SUPFAM" id="SSF55154">
    <property type="entry name" value="CYTH-like phosphatases"/>
    <property type="match status" value="1"/>
</dbReference>
<dbReference type="InterPro" id="IPR033469">
    <property type="entry name" value="CYTH-like_dom_sf"/>
</dbReference>
<dbReference type="GeneID" id="60057517"/>
<dbReference type="EMBL" id="WMQE01000060">
    <property type="protein sequence ID" value="MTK22794.1"/>
    <property type="molecule type" value="Genomic_DNA"/>
</dbReference>
<proteinExistence type="predicted"/>
<dbReference type="RefSeq" id="WP_006783750.1">
    <property type="nucleotide sequence ID" value="NZ_CABJBH010000012.1"/>
</dbReference>
<dbReference type="Proteomes" id="UP000487649">
    <property type="component" value="Unassembled WGS sequence"/>
</dbReference>
<evidence type="ECO:0000313" key="2">
    <source>
        <dbReference type="Proteomes" id="UP000487649"/>
    </source>
</evidence>
<dbReference type="SMART" id="SM01118">
    <property type="entry name" value="CYTH"/>
    <property type="match status" value="1"/>
</dbReference>
<name>A0A173SXB2_9FIRM</name>
<dbReference type="AlphaFoldDB" id="A0A173SXB2"/>
<dbReference type="Gene3D" id="2.40.320.10">
    <property type="entry name" value="Hypothetical Protein Pfu-838710-001"/>
    <property type="match status" value="1"/>
</dbReference>
<dbReference type="OrthoDB" id="384378at2"/>
<dbReference type="PIRSF" id="PIRSF012526">
    <property type="entry name" value="CYTH_UCP012526"/>
    <property type="match status" value="1"/>
</dbReference>
<dbReference type="CDD" id="cd07762">
    <property type="entry name" value="CYTH-like_Pase_1"/>
    <property type="match status" value="1"/>
</dbReference>
<reference evidence="1 2" key="1">
    <citation type="journal article" date="2019" name="Nat. Med.">
        <title>A library of human gut bacterial isolates paired with longitudinal multiomics data enables mechanistic microbiome research.</title>
        <authorList>
            <person name="Poyet M."/>
            <person name="Groussin M."/>
            <person name="Gibbons S.M."/>
            <person name="Avila-Pacheco J."/>
            <person name="Jiang X."/>
            <person name="Kearney S.M."/>
            <person name="Perrotta A.R."/>
            <person name="Berdy B."/>
            <person name="Zhao S."/>
            <person name="Lieberman T.D."/>
            <person name="Swanson P.K."/>
            <person name="Smith M."/>
            <person name="Roesemann S."/>
            <person name="Alexander J.E."/>
            <person name="Rich S.A."/>
            <person name="Livny J."/>
            <person name="Vlamakis H."/>
            <person name="Clish C."/>
            <person name="Bullock K."/>
            <person name="Deik A."/>
            <person name="Scott J."/>
            <person name="Pierce K.A."/>
            <person name="Xavier R.J."/>
            <person name="Alm E.J."/>
        </authorList>
    </citation>
    <scope>NUCLEOTIDE SEQUENCE [LARGE SCALE GENOMIC DNA]</scope>
    <source>
        <strain evidence="1 2">BIOML-A198</strain>
    </source>
</reference>
<organism evidence="1 2">
    <name type="scientific">Turicibacter sanguinis</name>
    <dbReference type="NCBI Taxonomy" id="154288"/>
    <lineage>
        <taxon>Bacteria</taxon>
        <taxon>Bacillati</taxon>
        <taxon>Bacillota</taxon>
        <taxon>Erysipelotrichia</taxon>
        <taxon>Erysipelotrichales</taxon>
        <taxon>Turicibacteraceae</taxon>
        <taxon>Turicibacter</taxon>
    </lineage>
</organism>